<dbReference type="PROSITE" id="PS51736">
    <property type="entry name" value="RECOMBINASES_3"/>
    <property type="match status" value="1"/>
</dbReference>
<evidence type="ECO:0000256" key="4">
    <source>
        <dbReference type="ARBA" id="ARBA00023172"/>
    </source>
</evidence>
<evidence type="ECO:0000313" key="9">
    <source>
        <dbReference type="Proteomes" id="UP000886804"/>
    </source>
</evidence>
<dbReference type="Pfam" id="PF00239">
    <property type="entry name" value="Resolvase"/>
    <property type="match status" value="1"/>
</dbReference>
<dbReference type="Gene3D" id="3.40.50.1390">
    <property type="entry name" value="Resolvase, N-terminal catalytic domain"/>
    <property type="match status" value="1"/>
</dbReference>
<evidence type="ECO:0000259" key="7">
    <source>
        <dbReference type="PROSITE" id="PS51736"/>
    </source>
</evidence>
<protein>
    <submittedName>
        <fullName evidence="8">Recombinase family protein</fullName>
    </submittedName>
</protein>
<dbReference type="PANTHER" id="PTHR30461:SF26">
    <property type="entry name" value="RESOLVASE HOMOLOG YNEB"/>
    <property type="match status" value="1"/>
</dbReference>
<proteinExistence type="inferred from homology"/>
<dbReference type="GO" id="GO:0000150">
    <property type="term" value="F:DNA strand exchange activity"/>
    <property type="evidence" value="ECO:0007669"/>
    <property type="project" value="InterPro"/>
</dbReference>
<organism evidence="8 9">
    <name type="scientific">Candidatus Enterocloster faecavium</name>
    <dbReference type="NCBI Taxonomy" id="2838560"/>
    <lineage>
        <taxon>Bacteria</taxon>
        <taxon>Bacillati</taxon>
        <taxon>Bacillota</taxon>
        <taxon>Clostridia</taxon>
        <taxon>Lachnospirales</taxon>
        <taxon>Lachnospiraceae</taxon>
        <taxon>Enterocloster</taxon>
    </lineage>
</organism>
<dbReference type="PROSITE" id="PS00397">
    <property type="entry name" value="RECOMBINASES_1"/>
    <property type="match status" value="1"/>
</dbReference>
<dbReference type="GO" id="GO:0003677">
    <property type="term" value="F:DNA binding"/>
    <property type="evidence" value="ECO:0007669"/>
    <property type="project" value="UniProtKB-KW"/>
</dbReference>
<dbReference type="EMBL" id="DWYS01000070">
    <property type="protein sequence ID" value="HJB07415.1"/>
    <property type="molecule type" value="Genomic_DNA"/>
</dbReference>
<feature type="active site" description="O-(5'-phospho-DNA)-serine intermediate" evidence="5 6">
    <location>
        <position position="7"/>
    </location>
</feature>
<keyword evidence="2" id="KW-0229">DNA integration</keyword>
<comment type="caution">
    <text evidence="8">The sequence shown here is derived from an EMBL/GenBank/DDBJ whole genome shotgun (WGS) entry which is preliminary data.</text>
</comment>
<gene>
    <name evidence="8" type="ORF">H9716_06050</name>
</gene>
<evidence type="ECO:0000313" key="8">
    <source>
        <dbReference type="EMBL" id="HJB07415.1"/>
    </source>
</evidence>
<dbReference type="Proteomes" id="UP000886804">
    <property type="component" value="Unassembled WGS sequence"/>
</dbReference>
<evidence type="ECO:0000256" key="2">
    <source>
        <dbReference type="ARBA" id="ARBA00022908"/>
    </source>
</evidence>
<dbReference type="InterPro" id="IPR050639">
    <property type="entry name" value="SSR_resolvase"/>
</dbReference>
<accession>A0A9D2RKL8</accession>
<sequence length="204" mass="23846">MGYARVSSTGQNLDRQLLELKKYVPEENIIVDKASGKNLERPGYQALKGVLGLRKGDTLVIQSLDRLSRNKEEMKQEIQWFKENGIRLQVIDLPTTMIQLGEGQEWIRDMVNNILIEVLSSIAEEERHLIKQRQREGIEAAKAKGTKFGRPSKGYPENWASYYMRYRKGEITRKYVLEQLGINIDRFKYLVRKYESHKRNQGEE</sequence>
<feature type="domain" description="Resolvase/invertase-type recombinase catalytic" evidence="7">
    <location>
        <begin position="1"/>
        <end position="145"/>
    </location>
</feature>
<evidence type="ECO:0000256" key="6">
    <source>
        <dbReference type="PROSITE-ProRule" id="PRU10137"/>
    </source>
</evidence>
<dbReference type="PANTHER" id="PTHR30461">
    <property type="entry name" value="DNA-INVERTASE FROM LAMBDOID PROPHAGE"/>
    <property type="match status" value="1"/>
</dbReference>
<dbReference type="AlphaFoldDB" id="A0A9D2RKL8"/>
<reference evidence="8" key="1">
    <citation type="journal article" date="2021" name="PeerJ">
        <title>Extensive microbial diversity within the chicken gut microbiome revealed by metagenomics and culture.</title>
        <authorList>
            <person name="Gilroy R."/>
            <person name="Ravi A."/>
            <person name="Getino M."/>
            <person name="Pursley I."/>
            <person name="Horton D.L."/>
            <person name="Alikhan N.F."/>
            <person name="Baker D."/>
            <person name="Gharbi K."/>
            <person name="Hall N."/>
            <person name="Watson M."/>
            <person name="Adriaenssens E.M."/>
            <person name="Foster-Nyarko E."/>
            <person name="Jarju S."/>
            <person name="Secka A."/>
            <person name="Antonio M."/>
            <person name="Oren A."/>
            <person name="Chaudhuri R.R."/>
            <person name="La Ragione R."/>
            <person name="Hildebrand F."/>
            <person name="Pallen M.J."/>
        </authorList>
    </citation>
    <scope>NUCLEOTIDE SEQUENCE</scope>
    <source>
        <strain evidence="8">CHK188-4685</strain>
    </source>
</reference>
<evidence type="ECO:0000256" key="1">
    <source>
        <dbReference type="ARBA" id="ARBA00009913"/>
    </source>
</evidence>
<dbReference type="InterPro" id="IPR006118">
    <property type="entry name" value="Recombinase_CS"/>
</dbReference>
<dbReference type="InterPro" id="IPR036162">
    <property type="entry name" value="Resolvase-like_N_sf"/>
</dbReference>
<evidence type="ECO:0000256" key="3">
    <source>
        <dbReference type="ARBA" id="ARBA00023125"/>
    </source>
</evidence>
<comment type="similarity">
    <text evidence="1">Belongs to the site-specific recombinase resolvase family.</text>
</comment>
<dbReference type="SMART" id="SM00857">
    <property type="entry name" value="Resolvase"/>
    <property type="match status" value="1"/>
</dbReference>
<dbReference type="InterPro" id="IPR006119">
    <property type="entry name" value="Resolv_N"/>
</dbReference>
<keyword evidence="3" id="KW-0238">DNA-binding</keyword>
<name>A0A9D2RKL8_9FIRM</name>
<evidence type="ECO:0000256" key="5">
    <source>
        <dbReference type="PIRSR" id="PIRSR606118-50"/>
    </source>
</evidence>
<dbReference type="GO" id="GO:0015074">
    <property type="term" value="P:DNA integration"/>
    <property type="evidence" value="ECO:0007669"/>
    <property type="project" value="UniProtKB-KW"/>
</dbReference>
<dbReference type="PROSITE" id="PS00398">
    <property type="entry name" value="RECOMBINASES_2"/>
    <property type="match status" value="1"/>
</dbReference>
<dbReference type="CDD" id="cd03768">
    <property type="entry name" value="SR_ResInv"/>
    <property type="match status" value="1"/>
</dbReference>
<reference evidence="8" key="2">
    <citation type="submission" date="2021-04" db="EMBL/GenBank/DDBJ databases">
        <authorList>
            <person name="Gilroy R."/>
        </authorList>
    </citation>
    <scope>NUCLEOTIDE SEQUENCE</scope>
    <source>
        <strain evidence="8">CHK188-4685</strain>
    </source>
</reference>
<dbReference type="SUPFAM" id="SSF53041">
    <property type="entry name" value="Resolvase-like"/>
    <property type="match status" value="1"/>
</dbReference>
<keyword evidence="4" id="KW-0233">DNA recombination</keyword>